<dbReference type="GO" id="GO:0005829">
    <property type="term" value="C:cytosol"/>
    <property type="evidence" value="ECO:0007669"/>
    <property type="project" value="TreeGrafter"/>
</dbReference>
<gene>
    <name evidence="2" type="ORF">ENF30_01300</name>
</gene>
<dbReference type="Proteomes" id="UP000885706">
    <property type="component" value="Unassembled WGS sequence"/>
</dbReference>
<dbReference type="AlphaFoldDB" id="A0A7V0I9W9"/>
<comment type="caution">
    <text evidence="2">The sequence shown here is derived from an EMBL/GenBank/DDBJ whole genome shotgun (WGS) entry which is preliminary data.</text>
</comment>
<name>A0A7V0I9W9_DESA2</name>
<dbReference type="SUPFAM" id="SSF158997">
    <property type="entry name" value="Trm112p-like"/>
    <property type="match status" value="1"/>
</dbReference>
<reference evidence="2" key="1">
    <citation type="journal article" date="2020" name="mSystems">
        <title>Genome- and Community-Level Interaction Insights into Carbon Utilization and Element Cycling Functions of Hydrothermarchaeota in Hydrothermal Sediment.</title>
        <authorList>
            <person name="Zhou Z."/>
            <person name="Liu Y."/>
            <person name="Xu W."/>
            <person name="Pan J."/>
            <person name="Luo Z.H."/>
            <person name="Li M."/>
        </authorList>
    </citation>
    <scope>NUCLEOTIDE SEQUENCE [LARGE SCALE GENOMIC DNA]</scope>
    <source>
        <strain evidence="2">HyVt-113</strain>
    </source>
</reference>
<dbReference type="EMBL" id="DQWQ01000059">
    <property type="protein sequence ID" value="HDD35414.1"/>
    <property type="molecule type" value="Genomic_DNA"/>
</dbReference>
<dbReference type="Gene3D" id="2.20.25.10">
    <property type="match status" value="1"/>
</dbReference>
<protein>
    <recommendedName>
        <fullName evidence="1">UPF0434 protein ENF30_01300</fullName>
    </recommendedName>
</protein>
<dbReference type="Pfam" id="PF03966">
    <property type="entry name" value="Trm112p"/>
    <property type="match status" value="1"/>
</dbReference>
<dbReference type="PANTHER" id="PTHR33505">
    <property type="entry name" value="ZGC:162634"/>
    <property type="match status" value="1"/>
</dbReference>
<accession>A0A7V0I9W9</accession>
<evidence type="ECO:0000313" key="2">
    <source>
        <dbReference type="EMBL" id="HDD35414.1"/>
    </source>
</evidence>
<organism evidence="2">
    <name type="scientific">Desulfofervidus auxilii</name>
    <dbReference type="NCBI Taxonomy" id="1621989"/>
    <lineage>
        <taxon>Bacteria</taxon>
        <taxon>Pseudomonadati</taxon>
        <taxon>Thermodesulfobacteriota</taxon>
        <taxon>Candidatus Desulfofervidia</taxon>
        <taxon>Candidatus Desulfofervidales</taxon>
        <taxon>Candidatus Desulfofervidaceae</taxon>
        <taxon>Candidatus Desulfofervidus</taxon>
    </lineage>
</organism>
<evidence type="ECO:0000256" key="1">
    <source>
        <dbReference type="HAMAP-Rule" id="MF_01187"/>
    </source>
</evidence>
<dbReference type="HAMAP" id="MF_01187">
    <property type="entry name" value="UPF0434"/>
    <property type="match status" value="1"/>
</dbReference>
<comment type="similarity">
    <text evidence="1">Belongs to the UPF0434 family.</text>
</comment>
<dbReference type="PANTHER" id="PTHR33505:SF4">
    <property type="entry name" value="PROTEIN PREY, MITOCHONDRIAL"/>
    <property type="match status" value="1"/>
</dbReference>
<sequence>MPISEELLKILACPKCKGDIRYVEKSDYGEGLICDKCHLFYPIKEDIPIMLIEEAIKLEKKD</sequence>
<dbReference type="InterPro" id="IPR005651">
    <property type="entry name" value="Trm112-like"/>
</dbReference>
<proteinExistence type="inferred from homology"/>